<dbReference type="Gene3D" id="2.30.29.30">
    <property type="entry name" value="Pleckstrin-homology domain (PH domain)/Phosphotyrosine-binding domain (PTB)"/>
    <property type="match status" value="1"/>
</dbReference>
<evidence type="ECO:0000256" key="1">
    <source>
        <dbReference type="SAM" id="MobiDB-lite"/>
    </source>
</evidence>
<dbReference type="InterPro" id="IPR011993">
    <property type="entry name" value="PH-like_dom_sf"/>
</dbReference>
<dbReference type="PANTHER" id="PTHR38697">
    <property type="entry name" value="NUCLEAR PORE COMPLEX PROTEIN SIMILAR TO S. CEREVISIAE NUP2 (EUROFUNG)"/>
    <property type="match status" value="1"/>
</dbReference>
<dbReference type="GeneID" id="87860922"/>
<feature type="region of interest" description="Disordered" evidence="1">
    <location>
        <begin position="1"/>
        <end position="38"/>
    </location>
</feature>
<feature type="non-terminal residue" evidence="3">
    <location>
        <position position="163"/>
    </location>
</feature>
<reference evidence="3" key="1">
    <citation type="journal article" date="2023" name="Mol. Phylogenet. Evol.">
        <title>Genome-scale phylogeny and comparative genomics of the fungal order Sordariales.</title>
        <authorList>
            <person name="Hensen N."/>
            <person name="Bonometti L."/>
            <person name="Westerberg I."/>
            <person name="Brannstrom I.O."/>
            <person name="Guillou S."/>
            <person name="Cros-Aarteil S."/>
            <person name="Calhoun S."/>
            <person name="Haridas S."/>
            <person name="Kuo A."/>
            <person name="Mondo S."/>
            <person name="Pangilinan J."/>
            <person name="Riley R."/>
            <person name="LaButti K."/>
            <person name="Andreopoulos B."/>
            <person name="Lipzen A."/>
            <person name="Chen C."/>
            <person name="Yan M."/>
            <person name="Daum C."/>
            <person name="Ng V."/>
            <person name="Clum A."/>
            <person name="Steindorff A."/>
            <person name="Ohm R.A."/>
            <person name="Martin F."/>
            <person name="Silar P."/>
            <person name="Natvig D.O."/>
            <person name="Lalanne C."/>
            <person name="Gautier V."/>
            <person name="Ament-Velasquez S.L."/>
            <person name="Kruys A."/>
            <person name="Hutchinson M.I."/>
            <person name="Powell A.J."/>
            <person name="Barry K."/>
            <person name="Miller A.N."/>
            <person name="Grigoriev I.V."/>
            <person name="Debuchy R."/>
            <person name="Gladieux P."/>
            <person name="Hiltunen Thoren M."/>
            <person name="Johannesson H."/>
        </authorList>
    </citation>
    <scope>NUCLEOTIDE SEQUENCE</scope>
    <source>
        <strain evidence="3">CBS 560.94</strain>
    </source>
</reference>
<sequence length="163" mass="17968">AEQLSPLVQPSSNEQHLSQAPQVQLSLVDGGPGEDSGSVVFEVRAKADKYDANDDDSNDEGSKQRRLPWKTQCMGFLRLVKNNTTGEVRLQLHAEPRATLVLDQRLDSDYTYREEPCGPKSVMITVATDDGEGLETWRLITKGSARALADALEEHKMANATKD</sequence>
<dbReference type="Proteomes" id="UP001278500">
    <property type="component" value="Unassembled WGS sequence"/>
</dbReference>
<protein>
    <recommendedName>
        <fullName evidence="2">RanBD1 domain-containing protein</fullName>
    </recommendedName>
</protein>
<proteinExistence type="predicted"/>
<evidence type="ECO:0000313" key="3">
    <source>
        <dbReference type="EMBL" id="KAK3338915.1"/>
    </source>
</evidence>
<reference evidence="3" key="2">
    <citation type="submission" date="2023-06" db="EMBL/GenBank/DDBJ databases">
        <authorList>
            <consortium name="Lawrence Berkeley National Laboratory"/>
            <person name="Haridas S."/>
            <person name="Hensen N."/>
            <person name="Bonometti L."/>
            <person name="Westerberg I."/>
            <person name="Brannstrom I.O."/>
            <person name="Guillou S."/>
            <person name="Cros-Aarteil S."/>
            <person name="Calhoun S."/>
            <person name="Kuo A."/>
            <person name="Mondo S."/>
            <person name="Pangilinan J."/>
            <person name="Riley R."/>
            <person name="Labutti K."/>
            <person name="Andreopoulos B."/>
            <person name="Lipzen A."/>
            <person name="Chen C."/>
            <person name="Yanf M."/>
            <person name="Daum C."/>
            <person name="Ng V."/>
            <person name="Clum A."/>
            <person name="Steindorff A."/>
            <person name="Ohm R."/>
            <person name="Martin F."/>
            <person name="Silar P."/>
            <person name="Natvig D."/>
            <person name="Lalanne C."/>
            <person name="Gautier V."/>
            <person name="Ament-Velasquez S.L."/>
            <person name="Kruys A."/>
            <person name="Hutchinson M.I."/>
            <person name="Powell A.J."/>
            <person name="Barry K."/>
            <person name="Miller A.N."/>
            <person name="Grigoriev I.V."/>
            <person name="Debuchy R."/>
            <person name="Gladieux P."/>
            <person name="Thoren M.H."/>
            <person name="Johannesson H."/>
        </authorList>
    </citation>
    <scope>NUCLEOTIDE SEQUENCE</scope>
    <source>
        <strain evidence="3">CBS 560.94</strain>
    </source>
</reference>
<feature type="domain" description="RanBD1" evidence="2">
    <location>
        <begin position="3"/>
        <end position="163"/>
    </location>
</feature>
<feature type="compositionally biased region" description="Polar residues" evidence="1">
    <location>
        <begin position="1"/>
        <end position="25"/>
    </location>
</feature>
<dbReference type="EMBL" id="JAUEPP010000007">
    <property type="protein sequence ID" value="KAK3338915.1"/>
    <property type="molecule type" value="Genomic_DNA"/>
</dbReference>
<organism evidence="3 4">
    <name type="scientific">Neurospora tetraspora</name>
    <dbReference type="NCBI Taxonomy" id="94610"/>
    <lineage>
        <taxon>Eukaryota</taxon>
        <taxon>Fungi</taxon>
        <taxon>Dikarya</taxon>
        <taxon>Ascomycota</taxon>
        <taxon>Pezizomycotina</taxon>
        <taxon>Sordariomycetes</taxon>
        <taxon>Sordariomycetidae</taxon>
        <taxon>Sordariales</taxon>
        <taxon>Sordariaceae</taxon>
        <taxon>Neurospora</taxon>
    </lineage>
</organism>
<dbReference type="SUPFAM" id="SSF50729">
    <property type="entry name" value="PH domain-like"/>
    <property type="match status" value="1"/>
</dbReference>
<dbReference type="PROSITE" id="PS50196">
    <property type="entry name" value="RANBD1"/>
    <property type="match status" value="1"/>
</dbReference>
<dbReference type="InterPro" id="IPR053074">
    <property type="entry name" value="NPC_Nucleoporin"/>
</dbReference>
<evidence type="ECO:0000313" key="4">
    <source>
        <dbReference type="Proteomes" id="UP001278500"/>
    </source>
</evidence>
<name>A0AAE0MPN4_9PEZI</name>
<accession>A0AAE0MPN4</accession>
<feature type="non-terminal residue" evidence="3">
    <location>
        <position position="1"/>
    </location>
</feature>
<keyword evidence="4" id="KW-1185">Reference proteome</keyword>
<dbReference type="InterPro" id="IPR000156">
    <property type="entry name" value="Ran_bind_dom"/>
</dbReference>
<evidence type="ECO:0000259" key="2">
    <source>
        <dbReference type="PROSITE" id="PS50196"/>
    </source>
</evidence>
<dbReference type="AlphaFoldDB" id="A0AAE0MPN4"/>
<gene>
    <name evidence="3" type="ORF">B0H65DRAFT_395927</name>
</gene>
<comment type="caution">
    <text evidence="3">The sequence shown here is derived from an EMBL/GenBank/DDBJ whole genome shotgun (WGS) entry which is preliminary data.</text>
</comment>
<dbReference type="RefSeq" id="XP_062678275.1">
    <property type="nucleotide sequence ID" value="XM_062823768.1"/>
</dbReference>
<dbReference type="PANTHER" id="PTHR38697:SF1">
    <property type="entry name" value="NUCLEAR PORE COMPLEX PROTEIN SIMILAR TO S. CEREVISIAE NUP2 (EUROFUNG)"/>
    <property type="match status" value="1"/>
</dbReference>